<sequence>MIKKVKVMIGDFYYNILLASIIVLFIPFLFWSIILIMAIFLVNTQAIIMFSFLDSLVVIFWLHRHKLKRDSQLEWWQDLPKVYMLDIYKKHYISESKVCLQYRIRTIKYYNEEQSTYYVVEGLHSNGEWYNVHGLPFRASDGIRSNYASKTKFYRVALYLYNWYITAIPIDDIDKPYDLGVSHQGGNKNRKLKALPEPQYAEHAAVENIKDPDDWADY</sequence>
<feature type="transmembrane region" description="Helical" evidence="1">
    <location>
        <begin position="46"/>
        <end position="63"/>
    </location>
</feature>
<dbReference type="Proteomes" id="UP000001679">
    <property type="component" value="Segment"/>
</dbReference>
<evidence type="ECO:0000313" key="2">
    <source>
        <dbReference type="EMBL" id="ABV91254.1"/>
    </source>
</evidence>
<keyword evidence="3" id="KW-1185">Reference proteome</keyword>
<keyword evidence="1" id="KW-0472">Membrane</keyword>
<evidence type="ECO:0000256" key="1">
    <source>
        <dbReference type="SAM" id="Phobius"/>
    </source>
</evidence>
<keyword evidence="1" id="KW-0812">Transmembrane</keyword>
<dbReference type="EMBL" id="EU081845">
    <property type="protein sequence ID" value="ABV91254.1"/>
    <property type="molecule type" value="Genomic_DNA"/>
</dbReference>
<name>B2BTL1_9CAUD</name>
<organism evidence="2 3">
    <name type="scientific">Lactococcus phage 1706</name>
    <dbReference type="NCBI Taxonomy" id="475178"/>
    <lineage>
        <taxon>Viruses</taxon>
        <taxon>Duplodnaviria</taxon>
        <taxon>Heunggongvirae</taxon>
        <taxon>Uroviricota</taxon>
        <taxon>Caudoviricetes</taxon>
        <taxon>Fremauxvirus</taxon>
        <taxon>Fremauxvirus fv1706</taxon>
    </lineage>
</organism>
<reference evidence="2 3" key="1">
    <citation type="journal article" date="2008" name="Virology">
        <title>Characterization of 1706, a virulent phage from Lactococcus lactis with similarities to prophages from other Firmicutes.</title>
        <authorList>
            <person name="Garneau J.E."/>
            <person name="Tremblay D.M."/>
            <person name="Moineau S."/>
        </authorList>
    </citation>
    <scope>NUCLEOTIDE SEQUENCE</scope>
</reference>
<proteinExistence type="predicted"/>
<dbReference type="RefSeq" id="YP_001828695.1">
    <property type="nucleotide sequence ID" value="NC_010576.1"/>
</dbReference>
<dbReference type="KEGG" id="vg:6218838"/>
<dbReference type="GeneID" id="6218838"/>
<evidence type="ECO:0000313" key="3">
    <source>
        <dbReference type="Proteomes" id="UP000001679"/>
    </source>
</evidence>
<keyword evidence="1" id="KW-1133">Transmembrane helix</keyword>
<feature type="transmembrane region" description="Helical" evidence="1">
    <location>
        <begin position="12"/>
        <end position="40"/>
    </location>
</feature>
<protein>
    <submittedName>
        <fullName evidence="2">Putative positive regulator of sigma</fullName>
    </submittedName>
</protein>
<accession>B2BTL1</accession>